<dbReference type="AlphaFoldDB" id="A0AAU9EA23"/>
<accession>A0AAU9EA23</accession>
<dbReference type="InterPro" id="IPR012334">
    <property type="entry name" value="Pectin_lyas_fold"/>
</dbReference>
<feature type="domain" description="Right handed beta helix" evidence="2">
    <location>
        <begin position="162"/>
        <end position="306"/>
    </location>
</feature>
<organism evidence="3 4">
    <name type="scientific">Helicovermis profundi</name>
    <dbReference type="NCBI Taxonomy" id="3065157"/>
    <lineage>
        <taxon>Bacteria</taxon>
        <taxon>Bacillati</taxon>
        <taxon>Bacillota</taxon>
        <taxon>Clostridia</taxon>
        <taxon>Helicovermis</taxon>
    </lineage>
</organism>
<sequence length="923" mass="105976">MNKKIILLLLVFTAIFISGCTKNDNSKKTDVTDVNKSEAVDIIDNKVEQNNKNTVEVSTTEELLNAIKPNAIIKLKSGDYDLLSVKVNNEFIRYESTYDGEQIIFRKVDNLTLIGEDVKNTRFLINPRYSNVLTFKDVDNLKISNITMGHTEDKGECSGGVLYFDYSDNVELNNLNLFGSGTIGITFEDSENFKIDKTVIHDNSYSGVVIKNSNKIEFTNSKFENNTIIDGVVNAYNSKNIGFVNTEFLNNSEYSNEDIYTNFSNNDSENPIKYYNCKIEGNKLDNLFNFRDAFTNSVIKNNTFVVETNSEDIFNNTYIVKDNSYYDLLIKETTDWINNSLDLSEDILKEKAIEKYSKLIDNLGIFDLRGVETALYAYKDVSQKLSYDSINDEVFSEFLAYYNKYIQNADFNLFSYTDLDKILNYNDDNTITIKEISEINDTLLKSKIIMLESSGIKISDTMDGVYFEEDPGFIISSVNKYVTEDILEYLLLRNKEIASQSASQNMDRTYVQTEYSYKAIDNLIMWEKFNEDHPAFDYKNGITNYEKSYALNLSGPFAIMNWANNSNENELYYYDYAISSNNISMYEYLIETYPTSKYTSIYKEIPSLLSKKLYLITEDMKDYLVEKNIISGDLDYSVFFDNAKKIYNKYNSYITSLDKFKKEIKHDTVKFNNSTANENLVIRIHNSDELVRNLGDDRTLILDPKVYHILGGYSYNDSGEQVFNEKFESRNNLTIKTLGDKPAFIMTEYDTVINIKNSKNLNFDNLIVGHLYNVCSGDVFGIKDSSNINISDSFLFGSGLIGLNAEKTDNISMDGSMITDSTIVPIKLKDVKNILIKDSRIYENDTENLYILDNVKGITFNGVQTIYNPTTEKIENPKRSIMINMNDVSDFKILNSYFINNGYKSITDEKNKSQIEMFNNVTN</sequence>
<dbReference type="SMART" id="SM00710">
    <property type="entry name" value="PbH1"/>
    <property type="match status" value="8"/>
</dbReference>
<feature type="chain" id="PRO_5043829598" description="Right handed beta helix domain-containing protein" evidence="1">
    <location>
        <begin position="24"/>
        <end position="923"/>
    </location>
</feature>
<name>A0AAU9EA23_9FIRM</name>
<dbReference type="InterPro" id="IPR006626">
    <property type="entry name" value="PbH1"/>
</dbReference>
<evidence type="ECO:0000313" key="3">
    <source>
        <dbReference type="EMBL" id="BEP29632.1"/>
    </source>
</evidence>
<dbReference type="PROSITE" id="PS51257">
    <property type="entry name" value="PROKAR_LIPOPROTEIN"/>
    <property type="match status" value="1"/>
</dbReference>
<dbReference type="Pfam" id="PF13229">
    <property type="entry name" value="Beta_helix"/>
    <property type="match status" value="1"/>
</dbReference>
<keyword evidence="4" id="KW-1185">Reference proteome</keyword>
<dbReference type="Proteomes" id="UP001321786">
    <property type="component" value="Chromosome"/>
</dbReference>
<evidence type="ECO:0000313" key="4">
    <source>
        <dbReference type="Proteomes" id="UP001321786"/>
    </source>
</evidence>
<dbReference type="SUPFAM" id="SSF51126">
    <property type="entry name" value="Pectin lyase-like"/>
    <property type="match status" value="2"/>
</dbReference>
<protein>
    <recommendedName>
        <fullName evidence="2">Right handed beta helix domain-containing protein</fullName>
    </recommendedName>
</protein>
<dbReference type="InterPro" id="IPR011050">
    <property type="entry name" value="Pectin_lyase_fold/virulence"/>
</dbReference>
<dbReference type="RefSeq" id="WP_338535257.1">
    <property type="nucleotide sequence ID" value="NZ_AP028654.1"/>
</dbReference>
<dbReference type="EMBL" id="AP028654">
    <property type="protein sequence ID" value="BEP29632.1"/>
    <property type="molecule type" value="Genomic_DNA"/>
</dbReference>
<gene>
    <name evidence="3" type="ORF">HLPR_19630</name>
</gene>
<dbReference type="InterPro" id="IPR039448">
    <property type="entry name" value="Beta_helix"/>
</dbReference>
<evidence type="ECO:0000256" key="1">
    <source>
        <dbReference type="SAM" id="SignalP"/>
    </source>
</evidence>
<dbReference type="KEGG" id="hprf:HLPR_19630"/>
<evidence type="ECO:0000259" key="2">
    <source>
        <dbReference type="Pfam" id="PF13229"/>
    </source>
</evidence>
<feature type="signal peptide" evidence="1">
    <location>
        <begin position="1"/>
        <end position="23"/>
    </location>
</feature>
<reference evidence="3 4" key="1">
    <citation type="submission" date="2023-08" db="EMBL/GenBank/DDBJ databases">
        <title>Helicovermis profunda gen. nov., sp. nov., a novel mesophilic, fermentative bacterium within the Bacillota from a deep-sea hydrothermal vent chimney.</title>
        <authorList>
            <person name="Miyazaki U."/>
            <person name="Mizutani D."/>
            <person name="Hashimoto Y."/>
            <person name="Tame A."/>
            <person name="Sawayama S."/>
            <person name="Miyazaki J."/>
            <person name="Takai K."/>
            <person name="Nakagawa S."/>
        </authorList>
    </citation>
    <scope>NUCLEOTIDE SEQUENCE [LARGE SCALE GENOMIC DNA]</scope>
    <source>
        <strain evidence="3 4">S502</strain>
    </source>
</reference>
<keyword evidence="1" id="KW-0732">Signal</keyword>
<proteinExistence type="predicted"/>
<dbReference type="Gene3D" id="2.160.20.10">
    <property type="entry name" value="Single-stranded right-handed beta-helix, Pectin lyase-like"/>
    <property type="match status" value="1"/>
</dbReference>